<evidence type="ECO:0000256" key="2">
    <source>
        <dbReference type="ARBA" id="ARBA00038251"/>
    </source>
</evidence>
<evidence type="ECO:0000313" key="4">
    <source>
        <dbReference type="EMBL" id="KAJ9611540.1"/>
    </source>
</evidence>
<dbReference type="PANTHER" id="PTHR23083">
    <property type="entry name" value="TETRATRICOPEPTIDE REPEAT PROTEIN, TPR"/>
    <property type="match status" value="1"/>
</dbReference>
<comment type="similarity">
    <text evidence="2">Belongs to the YPP1 family.</text>
</comment>
<feature type="compositionally biased region" description="Basic residues" evidence="3">
    <location>
        <begin position="779"/>
        <end position="788"/>
    </location>
</feature>
<dbReference type="EMBL" id="JAPDRK010000006">
    <property type="protein sequence ID" value="KAJ9611540.1"/>
    <property type="molecule type" value="Genomic_DNA"/>
</dbReference>
<organism evidence="4 5">
    <name type="scientific">Cladophialophora chaetospira</name>
    <dbReference type="NCBI Taxonomy" id="386627"/>
    <lineage>
        <taxon>Eukaryota</taxon>
        <taxon>Fungi</taxon>
        <taxon>Dikarya</taxon>
        <taxon>Ascomycota</taxon>
        <taxon>Pezizomycotina</taxon>
        <taxon>Eurotiomycetes</taxon>
        <taxon>Chaetothyriomycetidae</taxon>
        <taxon>Chaetothyriales</taxon>
        <taxon>Herpotrichiellaceae</taxon>
        <taxon>Cladophialophora</taxon>
    </lineage>
</organism>
<dbReference type="Proteomes" id="UP001172673">
    <property type="component" value="Unassembled WGS sequence"/>
</dbReference>
<feature type="compositionally biased region" description="Polar residues" evidence="3">
    <location>
        <begin position="67"/>
        <end position="76"/>
    </location>
</feature>
<feature type="region of interest" description="Disordered" evidence="3">
    <location>
        <begin position="54"/>
        <end position="76"/>
    </location>
</feature>
<feature type="compositionally biased region" description="Polar residues" evidence="3">
    <location>
        <begin position="797"/>
        <end position="806"/>
    </location>
</feature>
<accession>A0AA39CKF6</accession>
<feature type="region of interest" description="Disordered" evidence="3">
    <location>
        <begin position="1092"/>
        <end position="1141"/>
    </location>
</feature>
<evidence type="ECO:0008006" key="6">
    <source>
        <dbReference type="Google" id="ProtNLM"/>
    </source>
</evidence>
<dbReference type="Gene3D" id="1.25.40.10">
    <property type="entry name" value="Tetratricopeptide repeat domain"/>
    <property type="match status" value="1"/>
</dbReference>
<sequence>MSSHHEKAQRYIGLLEAARVAGNWREVPELMRKVTKHASERKSLVQVAKLETDVANHASPANRRPGTATTSQPVSESQVVALENQLRTNGTSSEEVVQGQTALLWARWVGAYKTDRPVSAINFEPVRTAADATSLWTKICVLKAVYIWAMLFIKAGDNKQGYGLFESLLPWLDANRSLVVSTPQLLYWAQQLLGRVALGQRHSANDANSTIDHDSASFRLQAFRHWAVLAVKNQEVSPSIYGNAPGHLTKLEMWRAYYRFMSSILQNKQGIAEHVSFGRPDLAIELRRVETSYENELLRNVQFPSATESNTIIEGWVEEFIQNWQLLCGPGWSDSDLGEGGRNSCGRNVLDMLYRAAIKSFHSTLILRRLFQVHKAVTDFDLAYKALDTYIELMDRARARAAKSESTENPASPANPATSRDSDEIFMKTIAQGIEGLCSFGGKKEAEKAHELCGKLQDLLDELEPPLEHPAPNGFDRTNGHVNGEQASLPPLPADLVDVVYRAIGLGKAHWARWTPFTENRTSLQTEATESLQKAVAQDLAPRRHLKTLYALARLLAETREIDQAVAVVKRALASGAEKEESDSSYGMQRQLMSFWHLLSLLLTSRQQFETAGQSCAAAFEQFSPPEIIFGDFTGSTKLTPTRKSGLVDDMECAELQKIIEIRITELALAELMEGPEHAVNNSNDLLALYSRLFGRIGVIAIGEETTRKRSVAPPKSSHGTVRSFSSRLLHRSKKPGRSSESSRGVPPMVAEDVRPNTQTTQATEAPTIQVTNAEGKASPHKHKLFHHHDHDRESTRQASRGLNSKGSRHRMSRSLSPGKRESSQASSTRRSLESTHETVPSTNGTSSVTPERPSHARLSTIKSMDIPEDPVSPDHDTSPTAKKPLKEIPHNLASHEKVPPPAQHRDQPPEQDIRLPLYTSTLRTDPIPRFPKTISQRHALSILVKIWLVIATLYRRAHMFEDSREATDEAAKVAMKIEGMIASVESSARAFSDVGWGGGGKSSDELWADVYCERAELIMAIAQAKEEKEGAINSESVREAVDNYEQCLMYFADHPGGIVGLSNVLLDYFERKVELARRIDNGKTKNEEIVAQHVPVEDTPRPKHKRDWSRVSTATNPAIGDTDAAHSHTQTHTPSAFPTLSTLSATTPLREGTDDLRKTPENLNRLAARDRAYGLLSTLTKLGSGWDNSAAWFALARAHELGGEVEKAKEILWWCVELEDSRPLRAWSNVGGYVL</sequence>
<protein>
    <recommendedName>
        <fullName evidence="6">Filamentation protein</fullName>
    </recommendedName>
</protein>
<feature type="compositionally biased region" description="Polar residues" evidence="3">
    <location>
        <begin position="718"/>
        <end position="727"/>
    </location>
</feature>
<name>A0AA39CKF6_9EURO</name>
<dbReference type="InterPro" id="IPR051722">
    <property type="entry name" value="Endocytosis_PI4K-reg_protein"/>
</dbReference>
<feature type="region of interest" description="Disordered" evidence="3">
    <location>
        <begin position="893"/>
        <end position="912"/>
    </location>
</feature>
<feature type="compositionally biased region" description="Polar residues" evidence="3">
    <location>
        <begin position="407"/>
        <end position="419"/>
    </location>
</feature>
<dbReference type="PANTHER" id="PTHR23083:SF464">
    <property type="entry name" value="TETRATRICOPEPTIDE REPEAT DOMAIN 7, ISOFORM A"/>
    <property type="match status" value="1"/>
</dbReference>
<gene>
    <name evidence="4" type="ORF">H2200_004724</name>
</gene>
<dbReference type="AlphaFoldDB" id="A0AA39CKF6"/>
<feature type="region of interest" description="Disordered" evidence="3">
    <location>
        <begin position="402"/>
        <end position="422"/>
    </location>
</feature>
<keyword evidence="5" id="KW-1185">Reference proteome</keyword>
<reference evidence="4" key="1">
    <citation type="submission" date="2022-10" db="EMBL/GenBank/DDBJ databases">
        <title>Culturing micro-colonial fungi from biological soil crusts in the Mojave desert and describing Neophaeococcomyces mojavensis, and introducing the new genera and species Taxawa tesnikishii.</title>
        <authorList>
            <person name="Kurbessoian T."/>
            <person name="Stajich J.E."/>
        </authorList>
    </citation>
    <scope>NUCLEOTIDE SEQUENCE</scope>
    <source>
        <strain evidence="4">TK_41</strain>
    </source>
</reference>
<evidence type="ECO:0000256" key="1">
    <source>
        <dbReference type="ARBA" id="ARBA00002550"/>
    </source>
</evidence>
<evidence type="ECO:0000313" key="5">
    <source>
        <dbReference type="Proteomes" id="UP001172673"/>
    </source>
</evidence>
<feature type="compositionally biased region" description="Polar residues" evidence="3">
    <location>
        <begin position="838"/>
        <end position="850"/>
    </location>
</feature>
<evidence type="ECO:0000256" key="3">
    <source>
        <dbReference type="SAM" id="MobiDB-lite"/>
    </source>
</evidence>
<feature type="compositionally biased region" description="Basic and acidic residues" evidence="3">
    <location>
        <begin position="1092"/>
        <end position="1102"/>
    </location>
</feature>
<comment type="function">
    <text evidence="1">Involved in endocytosis.</text>
</comment>
<dbReference type="InterPro" id="IPR011990">
    <property type="entry name" value="TPR-like_helical_dom_sf"/>
</dbReference>
<feature type="compositionally biased region" description="Polar residues" evidence="3">
    <location>
        <begin position="756"/>
        <end position="773"/>
    </location>
</feature>
<comment type="caution">
    <text evidence="4">The sequence shown here is derived from an EMBL/GenBank/DDBJ whole genome shotgun (WGS) entry which is preliminary data.</text>
</comment>
<feature type="region of interest" description="Disordered" evidence="3">
    <location>
        <begin position="708"/>
        <end position="885"/>
    </location>
</feature>
<proteinExistence type="inferred from homology"/>